<evidence type="ECO:0000313" key="2">
    <source>
        <dbReference type="EMBL" id="KAL2782617.1"/>
    </source>
</evidence>
<organism evidence="2 3">
    <name type="scientific">Aspergillus keveii</name>
    <dbReference type="NCBI Taxonomy" id="714993"/>
    <lineage>
        <taxon>Eukaryota</taxon>
        <taxon>Fungi</taxon>
        <taxon>Dikarya</taxon>
        <taxon>Ascomycota</taxon>
        <taxon>Pezizomycotina</taxon>
        <taxon>Eurotiomycetes</taxon>
        <taxon>Eurotiomycetidae</taxon>
        <taxon>Eurotiales</taxon>
        <taxon>Aspergillaceae</taxon>
        <taxon>Aspergillus</taxon>
        <taxon>Aspergillus subgen. Nidulantes</taxon>
    </lineage>
</organism>
<dbReference type="Proteomes" id="UP001610563">
    <property type="component" value="Unassembled WGS sequence"/>
</dbReference>
<sequence>MKTSRKEFIQRKEVELPLILSDWKSLRYLQKPAAMFGVFAPNIREKGTCEPVKNKRVSDRYFSLRPIPHFMLMGPRSNLMSLVLIPSKRHLQSGSAPVHVRTSRRIWPGPADGRSVAGQVRGVKWHALLRHAKAAETHVPRRHQHDGGKPLNRFFSSGSQAPDGPLESQTILR</sequence>
<name>A0ABR4FHA3_9EURO</name>
<dbReference type="EMBL" id="JBFTWV010000370">
    <property type="protein sequence ID" value="KAL2782617.1"/>
    <property type="molecule type" value="Genomic_DNA"/>
</dbReference>
<protein>
    <submittedName>
        <fullName evidence="2">Uncharacterized protein</fullName>
    </submittedName>
</protein>
<keyword evidence="3" id="KW-1185">Reference proteome</keyword>
<evidence type="ECO:0000256" key="1">
    <source>
        <dbReference type="SAM" id="MobiDB-lite"/>
    </source>
</evidence>
<evidence type="ECO:0000313" key="3">
    <source>
        <dbReference type="Proteomes" id="UP001610563"/>
    </source>
</evidence>
<feature type="region of interest" description="Disordered" evidence="1">
    <location>
        <begin position="135"/>
        <end position="173"/>
    </location>
</feature>
<accession>A0ABR4FHA3</accession>
<comment type="caution">
    <text evidence="2">The sequence shown here is derived from an EMBL/GenBank/DDBJ whole genome shotgun (WGS) entry which is preliminary data.</text>
</comment>
<proteinExistence type="predicted"/>
<gene>
    <name evidence="2" type="ORF">BJX66DRAFT_173735</name>
</gene>
<reference evidence="2 3" key="1">
    <citation type="submission" date="2024-07" db="EMBL/GenBank/DDBJ databases">
        <title>Section-level genome sequencing and comparative genomics of Aspergillus sections Usti and Cavernicolus.</title>
        <authorList>
            <consortium name="Lawrence Berkeley National Laboratory"/>
            <person name="Nybo J.L."/>
            <person name="Vesth T.C."/>
            <person name="Theobald S."/>
            <person name="Frisvad J.C."/>
            <person name="Larsen T.O."/>
            <person name="Kjaerboelling I."/>
            <person name="Rothschild-Mancinelli K."/>
            <person name="Lyhne E.K."/>
            <person name="Kogle M.E."/>
            <person name="Barry K."/>
            <person name="Clum A."/>
            <person name="Na H."/>
            <person name="Ledsgaard L."/>
            <person name="Lin J."/>
            <person name="Lipzen A."/>
            <person name="Kuo A."/>
            <person name="Riley R."/>
            <person name="Mondo S."/>
            <person name="Labutti K."/>
            <person name="Haridas S."/>
            <person name="Pangalinan J."/>
            <person name="Salamov A.A."/>
            <person name="Simmons B.A."/>
            <person name="Magnuson J.K."/>
            <person name="Chen J."/>
            <person name="Drula E."/>
            <person name="Henrissat B."/>
            <person name="Wiebenga A."/>
            <person name="Lubbers R.J."/>
            <person name="Gomes A.C."/>
            <person name="Makela M.R."/>
            <person name="Stajich J."/>
            <person name="Grigoriev I.V."/>
            <person name="Mortensen U.H."/>
            <person name="De Vries R.P."/>
            <person name="Baker S.E."/>
            <person name="Andersen M.R."/>
        </authorList>
    </citation>
    <scope>NUCLEOTIDE SEQUENCE [LARGE SCALE GENOMIC DNA]</scope>
    <source>
        <strain evidence="2 3">CBS 209.92</strain>
    </source>
</reference>